<proteinExistence type="inferred from homology"/>
<dbReference type="Proteomes" id="UP000460257">
    <property type="component" value="Unassembled WGS sequence"/>
</dbReference>
<accession>A0A6N7IZ89</accession>
<sequence>MPNIKPISDLRNYTSVVKEVSYGNRVYLTKNGHGQIAMINMQELDDIEKQLALYKFEIEMQKGEKSIKEEETVSSEELRKELGI</sequence>
<dbReference type="AlphaFoldDB" id="A0A6N7IZ89"/>
<evidence type="ECO:0000256" key="1">
    <source>
        <dbReference type="ARBA" id="ARBA00009981"/>
    </source>
</evidence>
<keyword evidence="3" id="KW-1185">Reference proteome</keyword>
<organism evidence="2 3">
    <name type="scientific">Candidatus Weimeria bifida</name>
    <dbReference type="NCBI Taxonomy" id="2599074"/>
    <lineage>
        <taxon>Bacteria</taxon>
        <taxon>Bacillati</taxon>
        <taxon>Bacillota</taxon>
        <taxon>Clostridia</taxon>
        <taxon>Lachnospirales</taxon>
        <taxon>Lachnospiraceae</taxon>
        <taxon>Candidatus Weimeria</taxon>
    </lineage>
</organism>
<evidence type="ECO:0000313" key="2">
    <source>
        <dbReference type="EMBL" id="MQN01058.1"/>
    </source>
</evidence>
<dbReference type="InterPro" id="IPR036165">
    <property type="entry name" value="YefM-like_sf"/>
</dbReference>
<reference evidence="2" key="1">
    <citation type="journal article" date="2020" name="Appl. Environ. Microbiol.">
        <title>Medium-Chain Fatty Acid Synthesis by 'Candidatus Weimeria bifida' gen. nov., sp. nov., and 'Candidatus Pseudoramibacter fermentans' sp. nov.</title>
        <authorList>
            <person name="Scarborough M.J."/>
            <person name="Myers K.S."/>
            <person name="Donohue T.J."/>
            <person name="Noguera D.R."/>
        </authorList>
    </citation>
    <scope>NUCLEOTIDE SEQUENCE</scope>
    <source>
        <strain evidence="2">LCO1.1</strain>
    </source>
</reference>
<comment type="caution">
    <text evidence="2">The sequence shown here is derived from an EMBL/GenBank/DDBJ whole genome shotgun (WGS) entry which is preliminary data.</text>
</comment>
<dbReference type="SUPFAM" id="SSF143120">
    <property type="entry name" value="YefM-like"/>
    <property type="match status" value="1"/>
</dbReference>
<name>A0A6N7IZ89_9FIRM</name>
<dbReference type="EMBL" id="VOGC01000002">
    <property type="protein sequence ID" value="MQN01058.1"/>
    <property type="molecule type" value="Genomic_DNA"/>
</dbReference>
<gene>
    <name evidence="2" type="ORF">FRC54_03640</name>
</gene>
<evidence type="ECO:0000313" key="3">
    <source>
        <dbReference type="Proteomes" id="UP000460257"/>
    </source>
</evidence>
<comment type="similarity">
    <text evidence="1">Belongs to the phD/YefM antitoxin family.</text>
</comment>
<protein>
    <submittedName>
        <fullName evidence="2">Prevent-host-death protein</fullName>
    </submittedName>
</protein>